<keyword evidence="4" id="KW-1185">Reference proteome</keyword>
<reference evidence="3 5" key="1">
    <citation type="submission" date="2020-01" db="EMBL/GenBank/DDBJ databases">
        <authorList>
            <consortium name="DOE Joint Genome Institute"/>
            <person name="Haridas S."/>
            <person name="Albert R."/>
            <person name="Binder M."/>
            <person name="Bloem J."/>
            <person name="Labutti K."/>
            <person name="Salamov A."/>
            <person name="Andreopoulos B."/>
            <person name="Baker S.E."/>
            <person name="Barry K."/>
            <person name="Bills G."/>
            <person name="Bluhm B.H."/>
            <person name="Cannon C."/>
            <person name="Castanera R."/>
            <person name="Culley D.E."/>
            <person name="Daum C."/>
            <person name="Ezra D."/>
            <person name="Gonzalez J.B."/>
            <person name="Henrissat B."/>
            <person name="Kuo A."/>
            <person name="Liang C."/>
            <person name="Lipzen A."/>
            <person name="Lutzoni F."/>
            <person name="Magnuson J."/>
            <person name="Mondo S."/>
            <person name="Nolan M."/>
            <person name="Ohm R."/>
            <person name="Pangilinan J."/>
            <person name="Park H.-J."/>
            <person name="Ramirez L."/>
            <person name="Alfaro M."/>
            <person name="Sun H."/>
            <person name="Tritt A."/>
            <person name="Yoshinaga Y."/>
            <person name="Zwiers L.-H."/>
            <person name="Turgeon B.G."/>
            <person name="Goodwin S.B."/>
            <person name="Spatafora J.W."/>
            <person name="Crous P.W."/>
            <person name="Grigoriev I.V."/>
        </authorList>
    </citation>
    <scope>NUCLEOTIDE SEQUENCE</scope>
    <source>
        <strain evidence="3 5">CBS 781.70</strain>
    </source>
</reference>
<feature type="compositionally biased region" description="Gly residues" evidence="1">
    <location>
        <begin position="264"/>
        <end position="275"/>
    </location>
</feature>
<reference evidence="5" key="2">
    <citation type="submission" date="2020-04" db="EMBL/GenBank/DDBJ databases">
        <authorList>
            <consortium name="NCBI Genome Project"/>
        </authorList>
    </citation>
    <scope>NUCLEOTIDE SEQUENCE</scope>
    <source>
        <strain evidence="5">CBS 781.70</strain>
    </source>
</reference>
<proteinExistence type="predicted"/>
<protein>
    <recommendedName>
        <fullName evidence="2">SUZ-C domain-containing protein</fullName>
    </recommendedName>
</protein>
<dbReference type="Proteomes" id="UP000504638">
    <property type="component" value="Unplaced"/>
</dbReference>
<feature type="compositionally biased region" description="Polar residues" evidence="1">
    <location>
        <begin position="208"/>
        <end position="218"/>
    </location>
</feature>
<dbReference type="PROSITE" id="PS51938">
    <property type="entry name" value="SUZ_C"/>
    <property type="match status" value="1"/>
</dbReference>
<evidence type="ECO:0000256" key="1">
    <source>
        <dbReference type="SAM" id="MobiDB-lite"/>
    </source>
</evidence>
<accession>A0A6G1GGA0</accession>
<dbReference type="RefSeq" id="XP_033538587.1">
    <property type="nucleotide sequence ID" value="XM_033681099.1"/>
</dbReference>
<reference evidence="5" key="3">
    <citation type="submission" date="2025-04" db="UniProtKB">
        <authorList>
            <consortium name="RefSeq"/>
        </authorList>
    </citation>
    <scope>IDENTIFICATION</scope>
    <source>
        <strain evidence="5">CBS 781.70</strain>
    </source>
</reference>
<dbReference type="GeneID" id="54421669"/>
<evidence type="ECO:0000313" key="5">
    <source>
        <dbReference type="RefSeq" id="XP_033538587.1"/>
    </source>
</evidence>
<dbReference type="EMBL" id="ML975149">
    <property type="protein sequence ID" value="KAF1816956.1"/>
    <property type="molecule type" value="Genomic_DNA"/>
</dbReference>
<organism evidence="3">
    <name type="scientific">Eremomyces bilateralis CBS 781.70</name>
    <dbReference type="NCBI Taxonomy" id="1392243"/>
    <lineage>
        <taxon>Eukaryota</taxon>
        <taxon>Fungi</taxon>
        <taxon>Dikarya</taxon>
        <taxon>Ascomycota</taxon>
        <taxon>Pezizomycotina</taxon>
        <taxon>Dothideomycetes</taxon>
        <taxon>Dothideomycetes incertae sedis</taxon>
        <taxon>Eremomycetales</taxon>
        <taxon>Eremomycetaceae</taxon>
        <taxon>Eremomyces</taxon>
    </lineage>
</organism>
<gene>
    <name evidence="3 5" type="ORF">P152DRAFT_4718</name>
</gene>
<name>A0A6G1GGA0_9PEZI</name>
<dbReference type="AlphaFoldDB" id="A0A6G1GGA0"/>
<feature type="compositionally biased region" description="Basic and acidic residues" evidence="1">
    <location>
        <begin position="131"/>
        <end position="152"/>
    </location>
</feature>
<feature type="region of interest" description="Disordered" evidence="1">
    <location>
        <begin position="1"/>
        <end position="32"/>
    </location>
</feature>
<feature type="domain" description="SUZ-C" evidence="2">
    <location>
        <begin position="229"/>
        <end position="275"/>
    </location>
</feature>
<sequence>MSNKSAMSSAWDDDWESIADKEEAKPASARDPVILTRAERRAKHQEANRALWESADAERSIEKPADLFLAAQEKVPFKSDFKPAVKVLSRKPPAAAPKTDLAAGVGALTVMDDEDDSEEERRKKYVASFQERQERARKEREEKAARYEEVRARLFGTSSSNAEDQESSKSQRHSRNNSGSRNPPRGKGRGRGINDRDSSHSPRPSPGQSPARSATAQKKQLFDPSYTAKPGSAYAQRRDPSDRGAATPTNDDAQQPIREPRGPDGSGRGGFGFSGRGKRALG</sequence>
<dbReference type="OrthoDB" id="5422283at2759"/>
<evidence type="ECO:0000313" key="3">
    <source>
        <dbReference type="EMBL" id="KAF1816956.1"/>
    </source>
</evidence>
<dbReference type="InterPro" id="IPR024642">
    <property type="entry name" value="SUZ-C"/>
</dbReference>
<feature type="region of interest" description="Disordered" evidence="1">
    <location>
        <begin position="89"/>
        <end position="282"/>
    </location>
</feature>
<evidence type="ECO:0000313" key="4">
    <source>
        <dbReference type="Proteomes" id="UP000504638"/>
    </source>
</evidence>
<evidence type="ECO:0000259" key="2">
    <source>
        <dbReference type="PROSITE" id="PS51938"/>
    </source>
</evidence>